<dbReference type="InterPro" id="IPR029787">
    <property type="entry name" value="Nucleotide_cyclase"/>
</dbReference>
<gene>
    <name evidence="3" type="ORF">PM10SUCC1_33310</name>
</gene>
<dbReference type="SUPFAM" id="SSF55073">
    <property type="entry name" value="Nucleotide cyclase"/>
    <property type="match status" value="1"/>
</dbReference>
<keyword evidence="1" id="KW-1133">Transmembrane helix</keyword>
<dbReference type="EMBL" id="BSDY01000025">
    <property type="protein sequence ID" value="GLI57817.1"/>
    <property type="molecule type" value="Genomic_DNA"/>
</dbReference>
<feature type="transmembrane region" description="Helical" evidence="1">
    <location>
        <begin position="38"/>
        <end position="57"/>
    </location>
</feature>
<dbReference type="RefSeq" id="WP_281837492.1">
    <property type="nucleotide sequence ID" value="NZ_BSDY01000025.1"/>
</dbReference>
<protein>
    <recommendedName>
        <fullName evidence="2">GGDEF domain-containing protein</fullName>
    </recommendedName>
</protein>
<name>A0A9W6GNS6_9FUSO</name>
<evidence type="ECO:0000313" key="3">
    <source>
        <dbReference type="EMBL" id="GLI57817.1"/>
    </source>
</evidence>
<keyword evidence="1" id="KW-0472">Membrane</keyword>
<dbReference type="Gene3D" id="3.30.70.270">
    <property type="match status" value="1"/>
</dbReference>
<dbReference type="GO" id="GO:1902201">
    <property type="term" value="P:negative regulation of bacterial-type flagellum-dependent cell motility"/>
    <property type="evidence" value="ECO:0007669"/>
    <property type="project" value="TreeGrafter"/>
</dbReference>
<dbReference type="CDD" id="cd01949">
    <property type="entry name" value="GGDEF"/>
    <property type="match status" value="1"/>
</dbReference>
<dbReference type="PANTHER" id="PTHR45138:SF9">
    <property type="entry name" value="DIGUANYLATE CYCLASE DGCM-RELATED"/>
    <property type="match status" value="1"/>
</dbReference>
<dbReference type="SMART" id="SM00267">
    <property type="entry name" value="GGDEF"/>
    <property type="match status" value="1"/>
</dbReference>
<dbReference type="GO" id="GO:0052621">
    <property type="term" value="F:diguanylate cyclase activity"/>
    <property type="evidence" value="ECO:0007669"/>
    <property type="project" value="TreeGrafter"/>
</dbReference>
<proteinExistence type="predicted"/>
<dbReference type="FunFam" id="3.30.70.270:FF:000001">
    <property type="entry name" value="Diguanylate cyclase domain protein"/>
    <property type="match status" value="1"/>
</dbReference>
<keyword evidence="4" id="KW-1185">Reference proteome</keyword>
<dbReference type="InterPro" id="IPR000160">
    <property type="entry name" value="GGDEF_dom"/>
</dbReference>
<feature type="domain" description="GGDEF" evidence="2">
    <location>
        <begin position="167"/>
        <end position="296"/>
    </location>
</feature>
<feature type="transmembrane region" description="Helical" evidence="1">
    <location>
        <begin position="66"/>
        <end position="83"/>
    </location>
</feature>
<feature type="transmembrane region" description="Helical" evidence="1">
    <location>
        <begin position="103"/>
        <end position="121"/>
    </location>
</feature>
<dbReference type="AlphaFoldDB" id="A0A9W6GNS6"/>
<dbReference type="NCBIfam" id="TIGR00254">
    <property type="entry name" value="GGDEF"/>
    <property type="match status" value="1"/>
</dbReference>
<dbReference type="Proteomes" id="UP001144471">
    <property type="component" value="Unassembled WGS sequence"/>
</dbReference>
<dbReference type="GO" id="GO:0005886">
    <property type="term" value="C:plasma membrane"/>
    <property type="evidence" value="ECO:0007669"/>
    <property type="project" value="TreeGrafter"/>
</dbReference>
<evidence type="ECO:0000313" key="4">
    <source>
        <dbReference type="Proteomes" id="UP001144471"/>
    </source>
</evidence>
<dbReference type="PANTHER" id="PTHR45138">
    <property type="entry name" value="REGULATORY COMPONENTS OF SENSORY TRANSDUCTION SYSTEM"/>
    <property type="match status" value="1"/>
</dbReference>
<keyword evidence="1" id="KW-0812">Transmembrane</keyword>
<feature type="transmembrane region" description="Helical" evidence="1">
    <location>
        <begin position="7"/>
        <end position="26"/>
    </location>
</feature>
<accession>A0A9W6GNS6</accession>
<evidence type="ECO:0000256" key="1">
    <source>
        <dbReference type="SAM" id="Phobius"/>
    </source>
</evidence>
<dbReference type="GO" id="GO:0043709">
    <property type="term" value="P:cell adhesion involved in single-species biofilm formation"/>
    <property type="evidence" value="ECO:0007669"/>
    <property type="project" value="TreeGrafter"/>
</dbReference>
<reference evidence="3" key="1">
    <citation type="submission" date="2022-12" db="EMBL/GenBank/DDBJ databases">
        <title>Reference genome sequencing for broad-spectrum identification of bacterial and archaeal isolates by mass spectrometry.</title>
        <authorList>
            <person name="Sekiguchi Y."/>
            <person name="Tourlousse D.M."/>
        </authorList>
    </citation>
    <scope>NUCLEOTIDE SEQUENCE</scope>
    <source>
        <strain evidence="3">10succ1</strain>
    </source>
</reference>
<dbReference type="InterPro" id="IPR043128">
    <property type="entry name" value="Rev_trsase/Diguanyl_cyclase"/>
</dbReference>
<evidence type="ECO:0000259" key="2">
    <source>
        <dbReference type="PROSITE" id="PS50887"/>
    </source>
</evidence>
<dbReference type="PROSITE" id="PS50887">
    <property type="entry name" value="GGDEF"/>
    <property type="match status" value="1"/>
</dbReference>
<dbReference type="InterPro" id="IPR050469">
    <property type="entry name" value="Diguanylate_Cyclase"/>
</dbReference>
<comment type="caution">
    <text evidence="3">The sequence shown here is derived from an EMBL/GenBank/DDBJ whole genome shotgun (WGS) entry which is preliminary data.</text>
</comment>
<sequence length="296" mass="33915">MKKLKLTNISIPYLILIVITLVLIHLDSSFEKAEDLTSLDIISESLICFQLAIWMYFEKAGFKNKNYYCWMLGGLITLYSGVLQDLMDEFYELEGLLGELENILVPVGVAMVSIAVILRFLEEEKNKLKTEAIYNKSIKDPLTGLYNRYYLEEHLETLLNKLIDITPDVSVAFIDIDNFKAINDIYGHIKGDEFLTMLGVEIKSCIRESDYAFRYGGDEFLIIYPNTKVKTALAVMERVRENISASLEKKGIESGLSIGITTYQKSENYKKLMDRVDKIMYRSKRNGKNQITVAKS</sequence>
<organism evidence="3 4">
    <name type="scientific">Propionigenium maris DSM 9537</name>
    <dbReference type="NCBI Taxonomy" id="1123000"/>
    <lineage>
        <taxon>Bacteria</taxon>
        <taxon>Fusobacteriati</taxon>
        <taxon>Fusobacteriota</taxon>
        <taxon>Fusobacteriia</taxon>
        <taxon>Fusobacteriales</taxon>
        <taxon>Fusobacteriaceae</taxon>
        <taxon>Propionigenium</taxon>
    </lineage>
</organism>
<dbReference type="Pfam" id="PF00990">
    <property type="entry name" value="GGDEF"/>
    <property type="match status" value="1"/>
</dbReference>